<gene>
    <name evidence="7" type="ORF">GCM10023091_29470</name>
</gene>
<keyword evidence="3" id="KW-0998">Cell outer membrane</keyword>
<dbReference type="PANTHER" id="PTHR30329">
    <property type="entry name" value="STATOR ELEMENT OF FLAGELLAR MOTOR COMPLEX"/>
    <property type="match status" value="1"/>
</dbReference>
<accession>A0ABP8M3H4</accession>
<dbReference type="InterPro" id="IPR006665">
    <property type="entry name" value="OmpA-like"/>
</dbReference>
<dbReference type="Gene3D" id="3.30.1330.60">
    <property type="entry name" value="OmpA-like domain"/>
    <property type="match status" value="1"/>
</dbReference>
<dbReference type="InterPro" id="IPR036737">
    <property type="entry name" value="OmpA-like_sf"/>
</dbReference>
<comment type="caution">
    <text evidence="7">The sequence shown here is derived from an EMBL/GenBank/DDBJ whole genome shotgun (WGS) entry which is preliminary data.</text>
</comment>
<dbReference type="Pfam" id="PF00691">
    <property type="entry name" value="OmpA"/>
    <property type="match status" value="1"/>
</dbReference>
<evidence type="ECO:0000313" key="7">
    <source>
        <dbReference type="EMBL" id="GAA4442504.1"/>
    </source>
</evidence>
<feature type="compositionally biased region" description="Basic and acidic residues" evidence="5">
    <location>
        <begin position="30"/>
        <end position="72"/>
    </location>
</feature>
<dbReference type="SUPFAM" id="SSF103088">
    <property type="entry name" value="OmpA-like"/>
    <property type="match status" value="1"/>
</dbReference>
<proteinExistence type="predicted"/>
<dbReference type="CDD" id="cd07185">
    <property type="entry name" value="OmpA_C-like"/>
    <property type="match status" value="1"/>
</dbReference>
<evidence type="ECO:0000313" key="8">
    <source>
        <dbReference type="Proteomes" id="UP001501508"/>
    </source>
</evidence>
<protein>
    <recommendedName>
        <fullName evidence="6">OmpA-like domain-containing protein</fullName>
    </recommendedName>
</protein>
<evidence type="ECO:0000256" key="2">
    <source>
        <dbReference type="ARBA" id="ARBA00023136"/>
    </source>
</evidence>
<organism evidence="7 8">
    <name type="scientific">Ravibacter arvi</name>
    <dbReference type="NCBI Taxonomy" id="2051041"/>
    <lineage>
        <taxon>Bacteria</taxon>
        <taxon>Pseudomonadati</taxon>
        <taxon>Bacteroidota</taxon>
        <taxon>Cytophagia</taxon>
        <taxon>Cytophagales</taxon>
        <taxon>Spirosomataceae</taxon>
        <taxon>Ravibacter</taxon>
    </lineage>
</organism>
<evidence type="ECO:0000256" key="5">
    <source>
        <dbReference type="SAM" id="MobiDB-lite"/>
    </source>
</evidence>
<reference evidence="8" key="1">
    <citation type="journal article" date="2019" name="Int. J. Syst. Evol. Microbiol.">
        <title>The Global Catalogue of Microorganisms (GCM) 10K type strain sequencing project: providing services to taxonomists for standard genome sequencing and annotation.</title>
        <authorList>
            <consortium name="The Broad Institute Genomics Platform"/>
            <consortium name="The Broad Institute Genome Sequencing Center for Infectious Disease"/>
            <person name="Wu L."/>
            <person name="Ma J."/>
        </authorList>
    </citation>
    <scope>NUCLEOTIDE SEQUENCE [LARGE SCALE GENOMIC DNA]</scope>
    <source>
        <strain evidence="8">JCM 31920</strain>
    </source>
</reference>
<evidence type="ECO:0000259" key="6">
    <source>
        <dbReference type="PROSITE" id="PS51123"/>
    </source>
</evidence>
<dbReference type="EMBL" id="BAABEY010000026">
    <property type="protein sequence ID" value="GAA4442504.1"/>
    <property type="molecule type" value="Genomic_DNA"/>
</dbReference>
<dbReference type="PRINTS" id="PR01021">
    <property type="entry name" value="OMPADOMAIN"/>
</dbReference>
<dbReference type="PROSITE" id="PS51123">
    <property type="entry name" value="OMPA_2"/>
    <property type="match status" value="1"/>
</dbReference>
<feature type="domain" description="OmpA-like" evidence="6">
    <location>
        <begin position="319"/>
        <end position="434"/>
    </location>
</feature>
<sequence length="434" mass="48942">MKKIFVLFSIVLLSAAEGQSQAVLDRFHDKARSRAEQRADQAMDRAIDKAEEAITQKPEKKESGKNEQKETARALPANEAGAAFKSYSSYDFVRGENVKYAEDFSQDVIGEFPVHWATNNRGEAVTIDGLPNQWMRMFIGEFVSPEIKKLPESFTVEFDMLLTYMGNDEQDFGAIFPKFEWQLLQLAPGGESARLFAQGGNEISKLSLVVQPAYEDRSSIYIQSYDKGNMYFEGGNKDLKKFSNNYRKPFHVAIWVQKQRLRCWINEEKVYDIPQAIAPQTAFNHLGFLMSDNNQEENVGVFVSNIRISEGAADMRSKLITEGKLVTNGILFDSNSDNIKPESAAVLKEIASVMKENTQVRVRIEGYTDSDGEDAKNLDLSRRRAEAVKNALASVYKIDASRMDTKGMGEAKPVADNTTKEGRSQNRRVEFIKL</sequence>
<name>A0ABP8M3H4_9BACT</name>
<dbReference type="PANTHER" id="PTHR30329:SF21">
    <property type="entry name" value="LIPOPROTEIN YIAD-RELATED"/>
    <property type="match status" value="1"/>
</dbReference>
<dbReference type="RefSeq" id="WP_345030537.1">
    <property type="nucleotide sequence ID" value="NZ_BAABEY010000026.1"/>
</dbReference>
<evidence type="ECO:0000256" key="3">
    <source>
        <dbReference type="ARBA" id="ARBA00023237"/>
    </source>
</evidence>
<dbReference type="InterPro" id="IPR006664">
    <property type="entry name" value="OMP_bac"/>
</dbReference>
<keyword evidence="2 4" id="KW-0472">Membrane</keyword>
<dbReference type="Proteomes" id="UP001501508">
    <property type="component" value="Unassembled WGS sequence"/>
</dbReference>
<keyword evidence="8" id="KW-1185">Reference proteome</keyword>
<feature type="region of interest" description="Disordered" evidence="5">
    <location>
        <begin position="30"/>
        <end position="75"/>
    </location>
</feature>
<dbReference type="InterPro" id="IPR050330">
    <property type="entry name" value="Bact_OuterMem_StrucFunc"/>
</dbReference>
<comment type="subcellular location">
    <subcellularLocation>
        <location evidence="1">Cell outer membrane</location>
    </subcellularLocation>
</comment>
<evidence type="ECO:0000256" key="1">
    <source>
        <dbReference type="ARBA" id="ARBA00004442"/>
    </source>
</evidence>
<evidence type="ECO:0000256" key="4">
    <source>
        <dbReference type="PROSITE-ProRule" id="PRU00473"/>
    </source>
</evidence>